<dbReference type="EMBL" id="JAUSZT010000003">
    <property type="protein sequence ID" value="MDQ0997013.1"/>
    <property type="molecule type" value="Genomic_DNA"/>
</dbReference>
<organism evidence="2 3">
    <name type="scientific">Phyllobacterium ifriqiyense</name>
    <dbReference type="NCBI Taxonomy" id="314238"/>
    <lineage>
        <taxon>Bacteria</taxon>
        <taxon>Pseudomonadati</taxon>
        <taxon>Pseudomonadota</taxon>
        <taxon>Alphaproteobacteria</taxon>
        <taxon>Hyphomicrobiales</taxon>
        <taxon>Phyllobacteriaceae</taxon>
        <taxon>Phyllobacterium</taxon>
    </lineage>
</organism>
<dbReference type="Pfam" id="PF13676">
    <property type="entry name" value="TIR_2"/>
    <property type="match status" value="1"/>
</dbReference>
<proteinExistence type="predicted"/>
<evidence type="ECO:0000259" key="1">
    <source>
        <dbReference type="Pfam" id="PF13676"/>
    </source>
</evidence>
<reference evidence="2 3" key="1">
    <citation type="submission" date="2023-07" db="EMBL/GenBank/DDBJ databases">
        <title>Comparative genomics of wheat-associated soil bacteria to identify genetic determinants of phenazine resistance.</title>
        <authorList>
            <person name="Mouncey N."/>
        </authorList>
    </citation>
    <scope>NUCLEOTIDE SEQUENCE [LARGE SCALE GENOMIC DNA]</scope>
    <source>
        <strain evidence="2 3">W4I11</strain>
    </source>
</reference>
<evidence type="ECO:0000313" key="2">
    <source>
        <dbReference type="EMBL" id="MDQ0997013.1"/>
    </source>
</evidence>
<dbReference type="InterPro" id="IPR000157">
    <property type="entry name" value="TIR_dom"/>
</dbReference>
<evidence type="ECO:0000313" key="3">
    <source>
        <dbReference type="Proteomes" id="UP001237780"/>
    </source>
</evidence>
<dbReference type="Proteomes" id="UP001237780">
    <property type="component" value="Unassembled WGS sequence"/>
</dbReference>
<dbReference type="InterPro" id="IPR035897">
    <property type="entry name" value="Toll_tir_struct_dom_sf"/>
</dbReference>
<sequence>MANKSAIKPTIFISHISEEAALAILFKNQIEKSFLNTVNVFVSSNADSISIGQRWLDNISNGLKECAAMLVFCSPQSVGRPWINFEAGAGWVKGIEVVPVCHSGMTPSGLPIPLKLLQGMLATDKKKLLEVFELVAEKLGSSTPDVDVDALNAKIVEFENAYVFENGIGRALSELGAVAPRVLRVISSAIPGKIQRIDFTKDEYENCAQTLSGVERVDEVRFKWKETGLVWGDGEDEGMTRLGNLTFTPSLRLIEFCRTF</sequence>
<gene>
    <name evidence="2" type="ORF">QFZ34_002195</name>
</gene>
<name>A0ABU0SB93_9HYPH</name>
<feature type="domain" description="TIR" evidence="1">
    <location>
        <begin position="11"/>
        <end position="104"/>
    </location>
</feature>
<protein>
    <recommendedName>
        <fullName evidence="1">TIR domain-containing protein</fullName>
    </recommendedName>
</protein>
<comment type="caution">
    <text evidence="2">The sequence shown here is derived from an EMBL/GenBank/DDBJ whole genome shotgun (WGS) entry which is preliminary data.</text>
</comment>
<dbReference type="SUPFAM" id="SSF52200">
    <property type="entry name" value="Toll/Interleukin receptor TIR domain"/>
    <property type="match status" value="1"/>
</dbReference>
<dbReference type="RefSeq" id="WP_307280475.1">
    <property type="nucleotide sequence ID" value="NZ_JAUSZT010000003.1"/>
</dbReference>
<accession>A0ABU0SB93</accession>
<dbReference type="Gene3D" id="3.40.50.10140">
    <property type="entry name" value="Toll/interleukin-1 receptor homology (TIR) domain"/>
    <property type="match status" value="1"/>
</dbReference>
<keyword evidence="3" id="KW-1185">Reference proteome</keyword>